<dbReference type="EMBL" id="MK977710">
    <property type="protein sequence ID" value="QDF20022.1"/>
    <property type="molecule type" value="Genomic_DNA"/>
</dbReference>
<organism evidence="5 6">
    <name type="scientific">Corynebacterium phage Stiles</name>
    <dbReference type="NCBI Taxonomy" id="2588504"/>
    <lineage>
        <taxon>Viruses</taxon>
        <taxon>Duplodnaviria</taxon>
        <taxon>Heunggongvirae</taxon>
        <taxon>Uroviricota</taxon>
        <taxon>Caudoviricetes</taxon>
        <taxon>Samwavirus</taxon>
        <taxon>Samwavirus stiles</taxon>
    </lineage>
</organism>
<dbReference type="GeneID" id="55619381"/>
<evidence type="ECO:0000256" key="1">
    <source>
        <dbReference type="ARBA" id="ARBA00001946"/>
    </source>
</evidence>
<keyword evidence="2" id="KW-0540">Nuclease</keyword>
<evidence type="ECO:0000259" key="4">
    <source>
        <dbReference type="SMART" id="SM00990"/>
    </source>
</evidence>
<accession>A0A4Y6ENG6</accession>
<gene>
    <name evidence="5" type="primary">48</name>
    <name evidence="5" type="ORF">SEA_STILES_48</name>
</gene>
<evidence type="ECO:0000313" key="6">
    <source>
        <dbReference type="Proteomes" id="UP000320550"/>
    </source>
</evidence>
<dbReference type="Proteomes" id="UP000320550">
    <property type="component" value="Segment"/>
</dbReference>
<comment type="cofactor">
    <cofactor evidence="1">
        <name>Mg(2+)</name>
        <dbReference type="ChEBI" id="CHEBI:18420"/>
    </cofactor>
</comment>
<reference evidence="5 6" key="1">
    <citation type="submission" date="2019-05" db="EMBL/GenBank/DDBJ databases">
        <authorList>
            <person name="Albert R.M."/>
            <person name="Nur A.I."/>
            <person name="Ayala A."/>
            <person name="Bradley M.S."/>
            <person name="Burch R.E."/>
            <person name="Chen M."/>
            <person name="Dulaney A."/>
            <person name="Kakulamarri P.S."/>
            <person name="Kelly K.U."/>
            <person name="Maynor S.D."/>
            <person name="Perritt S.E."/>
            <person name="Praveen H."/>
            <person name="Slemons D.M."/>
            <person name="Snidow C.R."/>
            <person name="Thalluri S."/>
            <person name="Vyawahare A.K."/>
            <person name="Williams M.R."/>
            <person name="Monti D.L."/>
            <person name="Garlena R.A."/>
            <person name="Russell D.A."/>
            <person name="Pope W.H."/>
            <person name="Jacobs-Sera D."/>
            <person name="Hatfull G.F."/>
        </authorList>
    </citation>
    <scope>NUCLEOTIDE SEQUENCE [LARGE SCALE GENOMIC DNA]</scope>
</reference>
<keyword evidence="3" id="KW-0378">Hydrolase</keyword>
<sequence length="125" mass="13934">MQSRFPRWALNRPAYVCGRAVRSTEGGREGPSMRESHIEKLFVKAVKQAGGIAPKFTSPGMAGMPDRLVILPGRPTAYVELKAPGEKPRPIQLRRHHQLRALGCHVHVIDHPTQIHEVIHAIRTA</sequence>
<dbReference type="InterPro" id="IPR014883">
    <property type="entry name" value="VRR_NUC"/>
</dbReference>
<dbReference type="GO" id="GO:0016788">
    <property type="term" value="F:hydrolase activity, acting on ester bonds"/>
    <property type="evidence" value="ECO:0007669"/>
    <property type="project" value="InterPro"/>
</dbReference>
<dbReference type="GO" id="GO:0004518">
    <property type="term" value="F:nuclease activity"/>
    <property type="evidence" value="ECO:0007669"/>
    <property type="project" value="UniProtKB-KW"/>
</dbReference>
<dbReference type="RefSeq" id="YP_009848973.1">
    <property type="nucleotide sequence ID" value="NC_048789.1"/>
</dbReference>
<evidence type="ECO:0000256" key="3">
    <source>
        <dbReference type="ARBA" id="ARBA00022801"/>
    </source>
</evidence>
<dbReference type="GO" id="GO:0003676">
    <property type="term" value="F:nucleic acid binding"/>
    <property type="evidence" value="ECO:0007669"/>
    <property type="project" value="InterPro"/>
</dbReference>
<dbReference type="SMART" id="SM00990">
    <property type="entry name" value="VRR_NUC"/>
    <property type="match status" value="1"/>
</dbReference>
<evidence type="ECO:0000313" key="5">
    <source>
        <dbReference type="EMBL" id="QDF20022.1"/>
    </source>
</evidence>
<protein>
    <submittedName>
        <fullName evidence="5">Nuclease</fullName>
    </submittedName>
</protein>
<dbReference type="Gene3D" id="3.40.1350.10">
    <property type="match status" value="1"/>
</dbReference>
<proteinExistence type="predicted"/>
<evidence type="ECO:0000256" key="2">
    <source>
        <dbReference type="ARBA" id="ARBA00022722"/>
    </source>
</evidence>
<name>A0A4Y6ENG6_9CAUD</name>
<dbReference type="InterPro" id="IPR011856">
    <property type="entry name" value="tRNA_endonuc-like_dom_sf"/>
</dbReference>
<keyword evidence="6" id="KW-1185">Reference proteome</keyword>
<dbReference type="KEGG" id="vg:55619381"/>
<feature type="domain" description="VRR-NUC" evidence="4">
    <location>
        <begin position="33"/>
        <end position="113"/>
    </location>
</feature>